<protein>
    <submittedName>
        <fullName evidence="1">Uncharacterized protein</fullName>
    </submittedName>
</protein>
<proteinExistence type="predicted"/>
<reference evidence="1" key="1">
    <citation type="submission" date="2022-09" db="EMBL/GenBank/DDBJ databases">
        <title>Fusarium specimens isolated from Avocado Roots.</title>
        <authorList>
            <person name="Stajich J."/>
            <person name="Roper C."/>
            <person name="Heimlech-Rivalta G."/>
        </authorList>
    </citation>
    <scope>NUCLEOTIDE SEQUENCE</scope>
    <source>
        <strain evidence="1">CF00095</strain>
    </source>
</reference>
<dbReference type="Proteomes" id="UP001152024">
    <property type="component" value="Unassembled WGS sequence"/>
</dbReference>
<keyword evidence="2" id="KW-1185">Reference proteome</keyword>
<gene>
    <name evidence="1" type="ORF">NW768_012044</name>
</gene>
<accession>A0ABQ8QVU4</accession>
<evidence type="ECO:0000313" key="1">
    <source>
        <dbReference type="EMBL" id="KAJ4110284.1"/>
    </source>
</evidence>
<sequence length="213" mass="23920">MPTFVRGRSTVTNGIWAQLRVAERAHGADAFLGGIETMSGLPRSLLDIFAAIQEHDAESRFLGWQGEVGEVPASHLWEAYRCAGVLTARRLKRVETEPSSSDPRVSAEVLLSRLIAVLDALCETRRRPEYSASLASNAMLYPLVAARLEVALLRRNTAWLDTLRHIYRQCRPYRAAANVSHVMEILDEALENDNDSCDMDEQARRRQVELALF</sequence>
<evidence type="ECO:0000313" key="2">
    <source>
        <dbReference type="Proteomes" id="UP001152024"/>
    </source>
</evidence>
<name>A0ABQ8QVU4_FUSEQ</name>
<comment type="caution">
    <text evidence="1">The sequence shown here is derived from an EMBL/GenBank/DDBJ whole genome shotgun (WGS) entry which is preliminary data.</text>
</comment>
<organism evidence="1 2">
    <name type="scientific">Fusarium equiseti</name>
    <name type="common">Fusarium scirpi</name>
    <dbReference type="NCBI Taxonomy" id="61235"/>
    <lineage>
        <taxon>Eukaryota</taxon>
        <taxon>Fungi</taxon>
        <taxon>Dikarya</taxon>
        <taxon>Ascomycota</taxon>
        <taxon>Pezizomycotina</taxon>
        <taxon>Sordariomycetes</taxon>
        <taxon>Hypocreomycetidae</taxon>
        <taxon>Hypocreales</taxon>
        <taxon>Nectriaceae</taxon>
        <taxon>Fusarium</taxon>
        <taxon>Fusarium incarnatum-equiseti species complex</taxon>
    </lineage>
</organism>
<dbReference type="EMBL" id="JAOQBH010000036">
    <property type="protein sequence ID" value="KAJ4110284.1"/>
    <property type="molecule type" value="Genomic_DNA"/>
</dbReference>